<dbReference type="SUPFAM" id="SSF110997">
    <property type="entry name" value="Sporulation related repeat"/>
    <property type="match status" value="1"/>
</dbReference>
<evidence type="ECO:0000256" key="1">
    <source>
        <dbReference type="SAM" id="SignalP"/>
    </source>
</evidence>
<keyword evidence="3" id="KW-1185">Reference proteome</keyword>
<comment type="caution">
    <text evidence="2">The sequence shown here is derived from an EMBL/GenBank/DDBJ whole genome shotgun (WGS) entry which is preliminary data.</text>
</comment>
<proteinExistence type="predicted"/>
<sequence>MRILKPETAFLALLFCILFNYTTVAQQGGISVEQDNRFEELLNEKRKINPNIIVNDKYKIQIFYGENAKARKTLTQFKKDYKDLDGTIVYESPTYKVWVGSFSSRIEAEKKLTEVKEKYPYALLIKPNK</sequence>
<dbReference type="Gene3D" id="3.30.70.1070">
    <property type="entry name" value="Sporulation related repeat"/>
    <property type="match status" value="1"/>
</dbReference>
<protein>
    <submittedName>
        <fullName evidence="2">SPOR domain-containing protein</fullName>
    </submittedName>
</protein>
<feature type="signal peptide" evidence="1">
    <location>
        <begin position="1"/>
        <end position="25"/>
    </location>
</feature>
<dbReference type="Proteomes" id="UP001629156">
    <property type="component" value="Unassembled WGS sequence"/>
</dbReference>
<dbReference type="InterPro" id="IPR036680">
    <property type="entry name" value="SPOR-like_sf"/>
</dbReference>
<reference evidence="2 3" key="1">
    <citation type="submission" date="2024-06" db="EMBL/GenBank/DDBJ databases">
        <authorList>
            <person name="Kaempfer P."/>
            <person name="Viver T."/>
        </authorList>
    </citation>
    <scope>NUCLEOTIDE SEQUENCE [LARGE SCALE GENOMIC DNA]</scope>
    <source>
        <strain evidence="2 3">ST-119</strain>
    </source>
</reference>
<accession>A0ABW8YV76</accession>
<keyword evidence="1" id="KW-0732">Signal</keyword>
<name>A0ABW8YV76_9FLAO</name>
<dbReference type="EMBL" id="JBELPZ010000001">
    <property type="protein sequence ID" value="MFL9843125.1"/>
    <property type="molecule type" value="Genomic_DNA"/>
</dbReference>
<feature type="chain" id="PRO_5045066409" evidence="1">
    <location>
        <begin position="26"/>
        <end position="129"/>
    </location>
</feature>
<organism evidence="2 3">
    <name type="scientific">Flavobacterium rhizosphaerae</name>
    <dbReference type="NCBI Taxonomy" id="3163298"/>
    <lineage>
        <taxon>Bacteria</taxon>
        <taxon>Pseudomonadati</taxon>
        <taxon>Bacteroidota</taxon>
        <taxon>Flavobacteriia</taxon>
        <taxon>Flavobacteriales</taxon>
        <taxon>Flavobacteriaceae</taxon>
        <taxon>Flavobacterium</taxon>
    </lineage>
</organism>
<evidence type="ECO:0000313" key="3">
    <source>
        <dbReference type="Proteomes" id="UP001629156"/>
    </source>
</evidence>
<dbReference type="RefSeq" id="WP_408083358.1">
    <property type="nucleotide sequence ID" value="NZ_JBELPZ010000001.1"/>
</dbReference>
<gene>
    <name evidence="2" type="ORF">ABS766_01715</name>
</gene>
<evidence type="ECO:0000313" key="2">
    <source>
        <dbReference type="EMBL" id="MFL9843125.1"/>
    </source>
</evidence>